<organism evidence="3 4">
    <name type="scientific">Kyrpidia spormannii</name>
    <dbReference type="NCBI Taxonomy" id="2055160"/>
    <lineage>
        <taxon>Bacteria</taxon>
        <taxon>Bacillati</taxon>
        <taxon>Bacillota</taxon>
        <taxon>Bacilli</taxon>
        <taxon>Bacillales</taxon>
        <taxon>Alicyclobacillaceae</taxon>
        <taxon>Kyrpidia</taxon>
    </lineage>
</organism>
<feature type="compositionally biased region" description="Polar residues" evidence="1">
    <location>
        <begin position="200"/>
        <end position="215"/>
    </location>
</feature>
<keyword evidence="4" id="KW-1185">Reference proteome</keyword>
<dbReference type="KEGG" id="kyr:CVV65_10940"/>
<keyword evidence="2" id="KW-0732">Signal</keyword>
<reference evidence="4" key="1">
    <citation type="submission" date="2017-11" db="EMBL/GenBank/DDBJ databases">
        <title>Complete Genome Sequence of Kyrpidia sp. Strain EA-1, a thermophilic, hydrogen-oxidizing Bacterium, isolated from the Azores.</title>
        <authorList>
            <person name="Reiner J.E."/>
            <person name="Lapp C.J."/>
            <person name="Bunk B."/>
            <person name="Gescher J."/>
        </authorList>
    </citation>
    <scope>NUCLEOTIDE SEQUENCE [LARGE SCALE GENOMIC DNA]</scope>
    <source>
        <strain evidence="4">EA-1</strain>
    </source>
</reference>
<dbReference type="EMBL" id="CP024955">
    <property type="protein sequence ID" value="ATY85376.1"/>
    <property type="molecule type" value="Genomic_DNA"/>
</dbReference>
<protein>
    <submittedName>
        <fullName evidence="3">Uncharacterized protein</fullName>
    </submittedName>
</protein>
<name>A0A2K8N7Q4_9BACL</name>
<accession>A0A2K8N7Q4</accession>
<feature type="compositionally biased region" description="Polar residues" evidence="1">
    <location>
        <begin position="317"/>
        <end position="326"/>
    </location>
</feature>
<gene>
    <name evidence="3" type="ORF">CVV65_10940</name>
</gene>
<sequence>MGLTAAMALGIGVPAAQAAVPPLGVLASSPAGDGGVVVRAARITAEGLLPTLAQGSDGGVVIRLYIAHATAYGMRLIRNQALGGTSWGLGIDSPGPVELTDLTADVTALGMRGVGLKLDVRVPGLTLTDVYLRCDRLTAAQVSLPSMVLKTEPTVPDQGTAPLLDLRTLAPVNGQGLADLINGILSGSGIGTEAKDARGKSTTANPGSGSGTEVNGSVPARDGEHGGTSGGPGTPAPSPSDFSLAWRPLPPRGQGSAGSGASGGPPQEQSPGTEPAMGERMPPALGMPPELLPFSGDRTPVGGTSHPFTGPQPGGTVEQSPAQSTDEAPAESPAPAGSINGTSGLDSLLRSLLGGR</sequence>
<evidence type="ECO:0000256" key="1">
    <source>
        <dbReference type="SAM" id="MobiDB-lite"/>
    </source>
</evidence>
<evidence type="ECO:0000313" key="3">
    <source>
        <dbReference type="EMBL" id="ATY85376.1"/>
    </source>
</evidence>
<dbReference type="Proteomes" id="UP000231932">
    <property type="component" value="Chromosome"/>
</dbReference>
<dbReference type="OrthoDB" id="2988537at2"/>
<evidence type="ECO:0000256" key="2">
    <source>
        <dbReference type="SAM" id="SignalP"/>
    </source>
</evidence>
<feature type="chain" id="PRO_5014629344" evidence="2">
    <location>
        <begin position="19"/>
        <end position="356"/>
    </location>
</feature>
<feature type="signal peptide" evidence="2">
    <location>
        <begin position="1"/>
        <end position="18"/>
    </location>
</feature>
<proteinExistence type="predicted"/>
<dbReference type="RefSeq" id="WP_100668157.1">
    <property type="nucleotide sequence ID" value="NZ_CP024955.1"/>
</dbReference>
<dbReference type="AlphaFoldDB" id="A0A2K8N7Q4"/>
<feature type="compositionally biased region" description="Low complexity" evidence="1">
    <location>
        <begin position="343"/>
        <end position="356"/>
    </location>
</feature>
<feature type="region of interest" description="Disordered" evidence="1">
    <location>
        <begin position="193"/>
        <end position="356"/>
    </location>
</feature>
<evidence type="ECO:0000313" key="4">
    <source>
        <dbReference type="Proteomes" id="UP000231932"/>
    </source>
</evidence>